<evidence type="ECO:0000256" key="1">
    <source>
        <dbReference type="SAM" id="SignalP"/>
    </source>
</evidence>
<proteinExistence type="predicted"/>
<dbReference type="RefSeq" id="WP_341697401.1">
    <property type="nucleotide sequence ID" value="NZ_JBBYHR010000006.1"/>
</dbReference>
<evidence type="ECO:0000313" key="3">
    <source>
        <dbReference type="Proteomes" id="UP001464555"/>
    </source>
</evidence>
<feature type="chain" id="PRO_5046041990" description="Tetratricopeptide repeat-containing protein" evidence="1">
    <location>
        <begin position="22"/>
        <end position="758"/>
    </location>
</feature>
<evidence type="ECO:0000313" key="2">
    <source>
        <dbReference type="EMBL" id="MEL1245089.1"/>
    </source>
</evidence>
<sequence>MKNFPVFILLLLSSFSQSVNACWYYPEGDEVRYCFFNSFTGDYPQYSMFNYTSSAFADSPPSNYRSLAGDDPNIMLWVKYCNNKVSAESAEEAVYGLGAININKNSQNPMLRYLYGIKDFEALEYLKFAKTVEGFNEYYENPWERDEDIVFPKRQGKISLALNRAKQVKNTAIRSRYYFLAIRMAFYNRDHVTSKKIYDDYFEGKKHNDIIDYWSLYFHIAGEKDTALQSYYAAMVFANAPDKRFQVFYYFNKELPIAKVLKYAKNKKEIAAIYTMYAIRKTDYALEGLRGIYKYDTSSDALGFLLMREMNKLEDWIYTPYYSYFSPMLYADYENQQTTKLLMERVADDREYAAKVLQFINSVDLNKVQNPQVFKAAKAYLLFMVKDYNACLAFIGTLKKEAANDKGFAHQLLLIKSLCLTANQAKGSAVIPETVKAILMGELSSTNAKFVFAIGRELEYLGNTTDAALLYSRMRGYDVNWKAKDQHSPYYDDYYNYYFEYLDGVYSTSAVKALITDLKGKRSTDDFSQWLYKDMDDLNGLYELLGTKYIRINKLKDALAAFDKMAPDSRTSGYLDNNPFYQIKYTPDFTERRDSIQLTKADITKHLIQYIAKGADPKEKDRDYYNFLAANCYYNMTQNGNTWYMRRYTWSSSELTSGLPDEEEFHDCNYAKYYYIQAYKSAKTKKFKALCLRYAANCERMKLMYRYNNETTEEHTDINKLLYSNIYYKKLKKKYPSYCKDFDDSSCMHFSEYFKARR</sequence>
<name>A0ABU9HY38_9FLAO</name>
<dbReference type="Proteomes" id="UP001464555">
    <property type="component" value="Unassembled WGS sequence"/>
</dbReference>
<gene>
    <name evidence="2" type="ORF">AAEO56_12495</name>
</gene>
<keyword evidence="1" id="KW-0732">Signal</keyword>
<evidence type="ECO:0008006" key="4">
    <source>
        <dbReference type="Google" id="ProtNLM"/>
    </source>
</evidence>
<protein>
    <recommendedName>
        <fullName evidence="4">Tetratricopeptide repeat-containing protein</fullName>
    </recommendedName>
</protein>
<keyword evidence="3" id="KW-1185">Reference proteome</keyword>
<feature type="signal peptide" evidence="1">
    <location>
        <begin position="1"/>
        <end position="21"/>
    </location>
</feature>
<organism evidence="2 3">
    <name type="scientific">Flavobacterium arundinis</name>
    <dbReference type="NCBI Taxonomy" id="3139143"/>
    <lineage>
        <taxon>Bacteria</taxon>
        <taxon>Pseudomonadati</taxon>
        <taxon>Bacteroidota</taxon>
        <taxon>Flavobacteriia</taxon>
        <taxon>Flavobacteriales</taxon>
        <taxon>Flavobacteriaceae</taxon>
        <taxon>Flavobacterium</taxon>
    </lineage>
</organism>
<comment type="caution">
    <text evidence="2">The sequence shown here is derived from an EMBL/GenBank/DDBJ whole genome shotgun (WGS) entry which is preliminary data.</text>
</comment>
<reference evidence="2 3" key="1">
    <citation type="submission" date="2024-04" db="EMBL/GenBank/DDBJ databases">
        <title>Flavobacterium sp. DGU11 16S ribosomal RNA gene Genome sequencing and assembly.</title>
        <authorList>
            <person name="Park S."/>
        </authorList>
    </citation>
    <scope>NUCLEOTIDE SEQUENCE [LARGE SCALE GENOMIC DNA]</scope>
    <source>
        <strain evidence="2 3">DGU11</strain>
    </source>
</reference>
<dbReference type="EMBL" id="JBBYHR010000006">
    <property type="protein sequence ID" value="MEL1245089.1"/>
    <property type="molecule type" value="Genomic_DNA"/>
</dbReference>
<accession>A0ABU9HY38</accession>